<dbReference type="RefSeq" id="WP_197539961.1">
    <property type="nucleotide sequence ID" value="NZ_CGFB01000004.1"/>
</dbReference>
<sequence>MKLLVGAMTIFASCSVMADWELYRSVTLDGYANSIPGGNYYHELTIPSGVYRFRIDPNSVGVDYATNQGGNTKSKSAALMIYNRTATADQTAEVTYYGLNLSGNLASGIIHAVPQTAGFDLFLQDWARSDNSGSVKVIIEKWKD</sequence>
<name>A0A8A4E0Z8_BURPE</name>
<reference evidence="1" key="1">
    <citation type="submission" date="2021-03" db="EMBL/GenBank/DDBJ databases">
        <title>Complete genome of Burkholderia pseudomallei_VBP364.</title>
        <authorList>
            <person name="Balaji V."/>
            <person name="Yamuna B."/>
            <person name="Monisha P."/>
        </authorList>
    </citation>
    <scope>NUCLEOTIDE SEQUENCE</scope>
    <source>
        <strain evidence="1">VBP364</strain>
    </source>
</reference>
<proteinExistence type="predicted"/>
<protein>
    <submittedName>
        <fullName evidence="1">Uncharacterized protein</fullName>
    </submittedName>
</protein>
<dbReference type="EMBL" id="CP071754">
    <property type="protein sequence ID" value="QTB63334.1"/>
    <property type="molecule type" value="Genomic_DNA"/>
</dbReference>
<gene>
    <name evidence="1" type="ORF">J3D99_05595</name>
</gene>
<accession>A0A8A4E0Z8</accession>
<dbReference type="AlphaFoldDB" id="A0A8A4E0Z8"/>
<evidence type="ECO:0000313" key="1">
    <source>
        <dbReference type="EMBL" id="QTB63334.1"/>
    </source>
</evidence>
<organism evidence="1">
    <name type="scientific">Burkholderia pseudomallei</name>
    <name type="common">Pseudomonas pseudomallei</name>
    <dbReference type="NCBI Taxonomy" id="28450"/>
    <lineage>
        <taxon>Bacteria</taxon>
        <taxon>Pseudomonadati</taxon>
        <taxon>Pseudomonadota</taxon>
        <taxon>Betaproteobacteria</taxon>
        <taxon>Burkholderiales</taxon>
        <taxon>Burkholderiaceae</taxon>
        <taxon>Burkholderia</taxon>
        <taxon>pseudomallei group</taxon>
    </lineage>
</organism>